<name>A0A157S8D2_9BORD</name>
<dbReference type="AlphaFoldDB" id="A0A157S8D2"/>
<dbReference type="KEGG" id="btrm:SAMEA390648700290"/>
<dbReference type="RefSeq" id="WP_063491437.1">
    <property type="nucleotide sequence ID" value="NZ_CP016340.1"/>
</dbReference>
<organism evidence="1 2">
    <name type="scientific">Bordetella trematum</name>
    <dbReference type="NCBI Taxonomy" id="123899"/>
    <lineage>
        <taxon>Bacteria</taxon>
        <taxon>Pseudomonadati</taxon>
        <taxon>Pseudomonadota</taxon>
        <taxon>Betaproteobacteria</taxon>
        <taxon>Burkholderiales</taxon>
        <taxon>Alcaligenaceae</taxon>
        <taxon>Bordetella</taxon>
    </lineage>
</organism>
<keyword evidence="2" id="KW-1185">Reference proteome</keyword>
<dbReference type="OrthoDB" id="8667003at2"/>
<dbReference type="GeneID" id="56588294"/>
<dbReference type="PATRIC" id="fig|123899.6.peg.272"/>
<sequence length="401" mass="41519">MAIQKINTSQPNDRRGDDARVSFTKVNANFAELDTRATAAQNTADAAKAKADAAIPSASKDQASGVAGLTPDRAVGRPVQVAQMPVGLTSTGGPVSSNKRQVVSVGTAVSEAGTAQPPRYLIFKWNSAGHTMFRVEIAGYVNATASLVYAQLAGYIQSSGSILNVTLSHFGNSRPPIGMCRRGVNQNCIVIDLQGISYPAISIIDAQFAYPGSTDLAMMSFSHEFVDTITEPIVWGVDAGPAASYVRPDEVARAVDRGFLAEGANLNQLLTEGVHKISSGVVGASLVGGPSWLKAVAGSVTVTRGGNGVFIQDLIQTVGAREGVEKSTRYITASAQSVWQKAVFEDTVFAALRMASYTKATVPSASANSGAVVHVSNAAGGAALAVSNGTAWISQITGAEV</sequence>
<dbReference type="EMBL" id="LT546645">
    <property type="protein sequence ID" value="SAI66503.1"/>
    <property type="molecule type" value="Genomic_DNA"/>
</dbReference>
<protein>
    <submittedName>
        <fullName evidence="1">Uncharacterized protein</fullName>
    </submittedName>
</protein>
<proteinExistence type="predicted"/>
<reference evidence="1 2" key="1">
    <citation type="submission" date="2016-04" db="EMBL/GenBank/DDBJ databases">
        <authorList>
            <consortium name="Pathogen Informatics"/>
        </authorList>
    </citation>
    <scope>NUCLEOTIDE SEQUENCE [LARGE SCALE GENOMIC DNA]</scope>
    <source>
        <strain evidence="1 2">H044680328</strain>
    </source>
</reference>
<dbReference type="STRING" id="123899.SAMEA3906487_00290"/>
<gene>
    <name evidence="1" type="ORF">SAMEA3906487_00290</name>
</gene>
<accession>A0A157S8D2</accession>
<dbReference type="Proteomes" id="UP000076825">
    <property type="component" value="Chromosome 1"/>
</dbReference>
<evidence type="ECO:0000313" key="1">
    <source>
        <dbReference type="EMBL" id="SAI66503.1"/>
    </source>
</evidence>
<evidence type="ECO:0000313" key="2">
    <source>
        <dbReference type="Proteomes" id="UP000076825"/>
    </source>
</evidence>